<dbReference type="AlphaFoldDB" id="A0A8H4F3Q4"/>
<organism evidence="2 3">
    <name type="scientific">Mucor circinelloides f. lusitanicus</name>
    <name type="common">Mucor racemosus var. lusitanicus</name>
    <dbReference type="NCBI Taxonomy" id="29924"/>
    <lineage>
        <taxon>Eukaryota</taxon>
        <taxon>Fungi</taxon>
        <taxon>Fungi incertae sedis</taxon>
        <taxon>Mucoromycota</taxon>
        <taxon>Mucoromycotina</taxon>
        <taxon>Mucoromycetes</taxon>
        <taxon>Mucorales</taxon>
        <taxon>Mucorineae</taxon>
        <taxon>Mucoraceae</taxon>
        <taxon>Mucor</taxon>
    </lineage>
</organism>
<name>A0A8H4F3Q4_MUCCL</name>
<gene>
    <name evidence="2" type="ORF">FB192DRAFT_1323757</name>
</gene>
<evidence type="ECO:0000259" key="1">
    <source>
        <dbReference type="Pfam" id="PF14780"/>
    </source>
</evidence>
<dbReference type="Proteomes" id="UP000469890">
    <property type="component" value="Unassembled WGS sequence"/>
</dbReference>
<reference evidence="2 3" key="1">
    <citation type="submission" date="2019-09" db="EMBL/GenBank/DDBJ databases">
        <authorList>
            <consortium name="DOE Joint Genome Institute"/>
            <person name="Mondo S.J."/>
            <person name="Navarro-Mendoza M.I."/>
            <person name="Perez-Arques C."/>
            <person name="Panchal S."/>
            <person name="Nicolas F.E."/>
            <person name="Ganguly P."/>
            <person name="Pangilinan J."/>
            <person name="Grigoriev I."/>
            <person name="Heitman J."/>
            <person name="Sanya K."/>
            <person name="Garre V."/>
        </authorList>
    </citation>
    <scope>NUCLEOTIDE SEQUENCE [LARGE SCALE GENOMIC DNA]</scope>
    <source>
        <strain evidence="2 3">MU402</strain>
    </source>
</reference>
<feature type="domain" description="Nucleolus and neural progenitor protein-like N-terminal" evidence="1">
    <location>
        <begin position="33"/>
        <end position="198"/>
    </location>
</feature>
<dbReference type="EMBL" id="JAAECE010000003">
    <property type="protein sequence ID" value="KAF1803854.1"/>
    <property type="molecule type" value="Genomic_DNA"/>
</dbReference>
<dbReference type="GO" id="GO:0005634">
    <property type="term" value="C:nucleus"/>
    <property type="evidence" value="ECO:0007669"/>
    <property type="project" value="TreeGrafter"/>
</dbReference>
<protein>
    <recommendedName>
        <fullName evidence="1">Nucleolus and neural progenitor protein-like N-terminal domain-containing protein</fullName>
    </recommendedName>
</protein>
<proteinExistence type="predicted"/>
<accession>A0A8H4F3Q4</accession>
<dbReference type="PANTHER" id="PTHR34761">
    <property type="entry name" value="NUCLEOLUS AND NEURAL PROGENITOR PROTEIN"/>
    <property type="match status" value="1"/>
</dbReference>
<dbReference type="InterPro" id="IPR052835">
    <property type="entry name" value="Nepro"/>
</dbReference>
<dbReference type="Pfam" id="PF14780">
    <property type="entry name" value="NEPRO_N"/>
    <property type="match status" value="1"/>
</dbReference>
<evidence type="ECO:0000313" key="2">
    <source>
        <dbReference type="EMBL" id="KAF1803854.1"/>
    </source>
</evidence>
<dbReference type="InterPro" id="IPR027951">
    <property type="entry name" value="Nepro_N"/>
</dbReference>
<sequence length="305" mass="35658">MSTSPYYTILNPPLPSNLVLSDVRINKKIDINHDKQLKMLKTYVDLFQDRKSFWIEVAVLDRLHYKNLNQQRPFHRFKRSMELRRLLKRLKVLQIDKELERLYISFWDAKSLDKCTSKWNYIPSKESIQYTLHRLIGAALLLDKIKIALIETYRANSTLLKLEHFVSLAIVYMGICSRLYKLCHIWVNQIEECYHMLYTWSACFPSGFKNKEQKAFTAEHNLECDADTLKSARTQYAQNALKTKSSIQHKVHLETYLANQSVVDKVKSIQKEYGISNASDSEDIGEEMMDFEDLGGKYTHGVSGM</sequence>
<evidence type="ECO:0000313" key="3">
    <source>
        <dbReference type="Proteomes" id="UP000469890"/>
    </source>
</evidence>
<dbReference type="PANTHER" id="PTHR34761:SF1">
    <property type="entry name" value="NUCLEOLUS AND NEURAL PROGENITOR PROTEIN"/>
    <property type="match status" value="1"/>
</dbReference>
<comment type="caution">
    <text evidence="2">The sequence shown here is derived from an EMBL/GenBank/DDBJ whole genome shotgun (WGS) entry which is preliminary data.</text>
</comment>